<protein>
    <submittedName>
        <fullName evidence="1">Uncharacterized protein</fullName>
    </submittedName>
</protein>
<dbReference type="AlphaFoldDB" id="A0ABD1DYZ8"/>
<keyword evidence="2" id="KW-1185">Reference proteome</keyword>
<proteinExistence type="predicted"/>
<reference evidence="1 2" key="1">
    <citation type="submission" date="2024-05" db="EMBL/GenBank/DDBJ databases">
        <title>Genetic variation in Jamaican populations of the coffee berry borer (Hypothenemus hampei).</title>
        <authorList>
            <person name="Errbii M."/>
            <person name="Myrie A."/>
        </authorList>
    </citation>
    <scope>NUCLEOTIDE SEQUENCE [LARGE SCALE GENOMIC DNA]</scope>
    <source>
        <strain evidence="1">JA-Hopewell-2020-01-JO</strain>
        <tissue evidence="1">Whole body</tissue>
    </source>
</reference>
<dbReference type="Proteomes" id="UP001566132">
    <property type="component" value="Unassembled WGS sequence"/>
</dbReference>
<evidence type="ECO:0000313" key="1">
    <source>
        <dbReference type="EMBL" id="KAL1487613.1"/>
    </source>
</evidence>
<dbReference type="EMBL" id="JBDJPC010000024">
    <property type="protein sequence ID" value="KAL1487613.1"/>
    <property type="molecule type" value="Genomic_DNA"/>
</dbReference>
<comment type="caution">
    <text evidence="1">The sequence shown here is derived from an EMBL/GenBank/DDBJ whole genome shotgun (WGS) entry which is preliminary data.</text>
</comment>
<feature type="non-terminal residue" evidence="1">
    <location>
        <position position="1"/>
    </location>
</feature>
<accession>A0ABD1DYZ8</accession>
<evidence type="ECO:0000313" key="2">
    <source>
        <dbReference type="Proteomes" id="UP001566132"/>
    </source>
</evidence>
<gene>
    <name evidence="1" type="ORF">ABEB36_015702</name>
</gene>
<name>A0ABD1DYZ8_HYPHA</name>
<organism evidence="1 2">
    <name type="scientific">Hypothenemus hampei</name>
    <name type="common">Coffee berry borer</name>
    <dbReference type="NCBI Taxonomy" id="57062"/>
    <lineage>
        <taxon>Eukaryota</taxon>
        <taxon>Metazoa</taxon>
        <taxon>Ecdysozoa</taxon>
        <taxon>Arthropoda</taxon>
        <taxon>Hexapoda</taxon>
        <taxon>Insecta</taxon>
        <taxon>Pterygota</taxon>
        <taxon>Neoptera</taxon>
        <taxon>Endopterygota</taxon>
        <taxon>Coleoptera</taxon>
        <taxon>Polyphaga</taxon>
        <taxon>Cucujiformia</taxon>
        <taxon>Curculionidae</taxon>
        <taxon>Scolytinae</taxon>
        <taxon>Hypothenemus</taxon>
    </lineage>
</organism>
<sequence length="158" mass="18373">ADNISDDEFQCIAPITKAQFEELFSYCDPIIQNGQFRNIRRKNLLTFFSRQVVSSVINNVRRSLSERFVRENMGPVSIIRQNYIFQHITVFSNVLCSPEPNEARAIAIGIAPMETFFHISRTTEIQSFRQFAREPFSIRIVRGPLCDPDMSRKFLHLL</sequence>